<dbReference type="InterPro" id="IPR003599">
    <property type="entry name" value="Ig_sub"/>
</dbReference>
<keyword evidence="3" id="KW-1185">Reference proteome</keyword>
<evidence type="ECO:0000259" key="2">
    <source>
        <dbReference type="SMART" id="SM00409"/>
    </source>
</evidence>
<evidence type="ECO:0000313" key="4">
    <source>
        <dbReference type="WBParaSite" id="jg25937.2"/>
    </source>
</evidence>
<reference evidence="4" key="1">
    <citation type="submission" date="2022-11" db="UniProtKB">
        <authorList>
            <consortium name="WormBaseParasite"/>
        </authorList>
    </citation>
    <scope>IDENTIFICATION</scope>
</reference>
<dbReference type="AlphaFoldDB" id="A0A915E5A4"/>
<keyword evidence="1" id="KW-0677">Repeat</keyword>
<sequence length="214" mass="23153">MEMKSGQALPMHSLSRMGTQFSLEIPEADLDDTADYTVKVTDDDGATADSSCHLTDQTVKKKDKAVLEVETDKSAKVVKWYKNGDEIRPGTANAQPKQDGDTKFSLEIPEADLDDSADLLAGIGFVKPLQDQTVKKKDKAVLEVETDKPAKVVKCLEIPDADLDDTADYTIKVTDGDGATADSSCHLTVKLPAIEITKPLKDQTVNEGDQAVLD</sequence>
<dbReference type="PANTHER" id="PTHR13817">
    <property type="entry name" value="TITIN"/>
    <property type="match status" value="1"/>
</dbReference>
<feature type="domain" description="Immunoglobulin" evidence="2">
    <location>
        <begin position="54"/>
        <end position="190"/>
    </location>
</feature>
<dbReference type="InterPro" id="IPR036179">
    <property type="entry name" value="Ig-like_dom_sf"/>
</dbReference>
<evidence type="ECO:0000256" key="1">
    <source>
        <dbReference type="ARBA" id="ARBA00022737"/>
    </source>
</evidence>
<organism evidence="3 4">
    <name type="scientific">Ditylenchus dipsaci</name>
    <dbReference type="NCBI Taxonomy" id="166011"/>
    <lineage>
        <taxon>Eukaryota</taxon>
        <taxon>Metazoa</taxon>
        <taxon>Ecdysozoa</taxon>
        <taxon>Nematoda</taxon>
        <taxon>Chromadorea</taxon>
        <taxon>Rhabditida</taxon>
        <taxon>Tylenchina</taxon>
        <taxon>Tylenchomorpha</taxon>
        <taxon>Sphaerularioidea</taxon>
        <taxon>Anguinidae</taxon>
        <taxon>Anguininae</taxon>
        <taxon>Ditylenchus</taxon>
    </lineage>
</organism>
<evidence type="ECO:0000313" key="3">
    <source>
        <dbReference type="Proteomes" id="UP000887574"/>
    </source>
</evidence>
<dbReference type="PANTHER" id="PTHR13817:SF171">
    <property type="entry name" value="STRETCHIN-MLCK, ISOFORM U"/>
    <property type="match status" value="1"/>
</dbReference>
<accession>A0A915E5A4</accession>
<dbReference type="Proteomes" id="UP000887574">
    <property type="component" value="Unplaced"/>
</dbReference>
<dbReference type="InterPro" id="IPR050964">
    <property type="entry name" value="Striated_Muscle_Regulatory"/>
</dbReference>
<dbReference type="InterPro" id="IPR013783">
    <property type="entry name" value="Ig-like_fold"/>
</dbReference>
<dbReference type="SMART" id="SM00409">
    <property type="entry name" value="IG"/>
    <property type="match status" value="1"/>
</dbReference>
<dbReference type="SUPFAM" id="SSF48726">
    <property type="entry name" value="Immunoglobulin"/>
    <property type="match status" value="1"/>
</dbReference>
<name>A0A915E5A4_9BILA</name>
<dbReference type="WBParaSite" id="jg25937.2">
    <property type="protein sequence ID" value="jg25937.2"/>
    <property type="gene ID" value="jg25937"/>
</dbReference>
<protein>
    <submittedName>
        <fullName evidence="4">Ig-like domain-containing protein</fullName>
    </submittedName>
</protein>
<dbReference type="Gene3D" id="2.60.40.10">
    <property type="entry name" value="Immunoglobulins"/>
    <property type="match status" value="1"/>
</dbReference>
<proteinExistence type="predicted"/>